<dbReference type="HAMAP" id="MF_01184">
    <property type="entry name" value="XPRTase"/>
    <property type="match status" value="1"/>
</dbReference>
<dbReference type="NCBIfam" id="TIGR01744">
    <property type="entry name" value="XPRTase"/>
    <property type="match status" value="1"/>
</dbReference>
<evidence type="ECO:0000313" key="9">
    <source>
        <dbReference type="Proteomes" id="UP000231134"/>
    </source>
</evidence>
<dbReference type="Proteomes" id="UP000231134">
    <property type="component" value="Unassembled WGS sequence"/>
</dbReference>
<proteinExistence type="inferred from homology"/>
<comment type="pathway">
    <text evidence="5">Purine metabolism; XMP biosynthesis via salvage pathway; XMP from xanthine: step 1/1.</text>
</comment>
<keyword evidence="4 5" id="KW-0660">Purine salvage</keyword>
<dbReference type="UniPathway" id="UPA00602">
    <property type="reaction ID" value="UER00658"/>
</dbReference>
<comment type="caution">
    <text evidence="8">The sequence shown here is derived from an EMBL/GenBank/DDBJ whole genome shotgun (WGS) entry which is preliminary data.</text>
</comment>
<dbReference type="InterPro" id="IPR029057">
    <property type="entry name" value="PRTase-like"/>
</dbReference>
<dbReference type="Gene3D" id="3.40.50.2020">
    <property type="match status" value="1"/>
</dbReference>
<comment type="subunit">
    <text evidence="5">Homodimer.</text>
</comment>
<feature type="binding site" evidence="5">
    <location>
        <begin position="128"/>
        <end position="132"/>
    </location>
    <ligand>
        <name>5-phospho-alpha-D-ribose 1-diphosphate</name>
        <dbReference type="ChEBI" id="CHEBI:58017"/>
    </ligand>
</feature>
<evidence type="ECO:0000256" key="6">
    <source>
        <dbReference type="NCBIfam" id="TIGR01744"/>
    </source>
</evidence>
<evidence type="ECO:0000256" key="1">
    <source>
        <dbReference type="ARBA" id="ARBA00022490"/>
    </source>
</evidence>
<evidence type="ECO:0000259" key="7">
    <source>
        <dbReference type="Pfam" id="PF00156"/>
    </source>
</evidence>
<dbReference type="NCBIfam" id="NF006671">
    <property type="entry name" value="PRK09219.1"/>
    <property type="match status" value="1"/>
</dbReference>
<reference evidence="8 9" key="1">
    <citation type="submission" date="2017-11" db="EMBL/GenBank/DDBJ databases">
        <title>Animal gut microbial communities from fecal samples from Wisconsin, USA.</title>
        <authorList>
            <person name="Neumann A."/>
        </authorList>
    </citation>
    <scope>NUCLEOTIDE SEQUENCE [LARGE SCALE GENOMIC DNA]</scope>
    <source>
        <strain evidence="8 9">UWS3</strain>
    </source>
</reference>
<dbReference type="GO" id="GO:0005737">
    <property type="term" value="C:cytoplasm"/>
    <property type="evidence" value="ECO:0007669"/>
    <property type="project" value="UniProtKB-SubCell"/>
</dbReference>
<protein>
    <recommendedName>
        <fullName evidence="5 6">Xanthine phosphoribosyltransferase</fullName>
        <shortName evidence="5">XPRTase</shortName>
        <ecNumber evidence="5 6">2.4.2.22</ecNumber>
    </recommendedName>
</protein>
<dbReference type="GO" id="GO:0032265">
    <property type="term" value="P:XMP salvage"/>
    <property type="evidence" value="ECO:0007669"/>
    <property type="project" value="UniProtKB-UniRule"/>
</dbReference>
<gene>
    <name evidence="5" type="primary">xpt</name>
    <name evidence="8" type="ORF">BGX16_2114</name>
</gene>
<comment type="similarity">
    <text evidence="5">Belongs to the purine/pyrimidine phosphoribosyltransferase family. Xpt subfamily.</text>
</comment>
<name>A0A2M9A8U1_9BACT</name>
<evidence type="ECO:0000256" key="4">
    <source>
        <dbReference type="ARBA" id="ARBA00022726"/>
    </source>
</evidence>
<dbReference type="GO" id="GO:0006166">
    <property type="term" value="P:purine ribonucleoside salvage"/>
    <property type="evidence" value="ECO:0007669"/>
    <property type="project" value="UniProtKB-KW"/>
</dbReference>
<dbReference type="RefSeq" id="WP_100425989.1">
    <property type="nucleotide sequence ID" value="NZ_JAXFBG010000163.1"/>
</dbReference>
<dbReference type="Pfam" id="PF00156">
    <property type="entry name" value="Pribosyltran"/>
    <property type="match status" value="1"/>
</dbReference>
<keyword evidence="1 5" id="KW-0963">Cytoplasm</keyword>
<feature type="binding site" evidence="5">
    <location>
        <position position="27"/>
    </location>
    <ligand>
        <name>xanthine</name>
        <dbReference type="ChEBI" id="CHEBI:17712"/>
    </ligand>
</feature>
<accession>A0A2M9A8U1</accession>
<dbReference type="CDD" id="cd06223">
    <property type="entry name" value="PRTases_typeI"/>
    <property type="match status" value="1"/>
</dbReference>
<dbReference type="GO" id="GO:0000310">
    <property type="term" value="F:xanthine phosphoribosyltransferase activity"/>
    <property type="evidence" value="ECO:0007669"/>
    <property type="project" value="UniProtKB-UniRule"/>
</dbReference>
<dbReference type="GO" id="GO:0046110">
    <property type="term" value="P:xanthine metabolic process"/>
    <property type="evidence" value="ECO:0007669"/>
    <property type="project" value="UniProtKB-UniRule"/>
</dbReference>
<keyword evidence="9" id="KW-1185">Reference proteome</keyword>
<keyword evidence="3 5" id="KW-0808">Transferase</keyword>
<evidence type="ECO:0000256" key="3">
    <source>
        <dbReference type="ARBA" id="ARBA00022679"/>
    </source>
</evidence>
<feature type="binding site" evidence="5">
    <location>
        <position position="20"/>
    </location>
    <ligand>
        <name>xanthine</name>
        <dbReference type="ChEBI" id="CHEBI:17712"/>
    </ligand>
</feature>
<evidence type="ECO:0000256" key="5">
    <source>
        <dbReference type="HAMAP-Rule" id="MF_01184"/>
    </source>
</evidence>
<keyword evidence="2 5" id="KW-0328">Glycosyltransferase</keyword>
<evidence type="ECO:0000313" key="8">
    <source>
        <dbReference type="EMBL" id="PJJ42098.1"/>
    </source>
</evidence>
<dbReference type="EMBL" id="PGEX01000001">
    <property type="protein sequence ID" value="PJJ42098.1"/>
    <property type="molecule type" value="Genomic_DNA"/>
</dbReference>
<dbReference type="InterPro" id="IPR010079">
    <property type="entry name" value="Xanthine_PRibTrfase"/>
</dbReference>
<dbReference type="PANTHER" id="PTHR43864:SF1">
    <property type="entry name" value="XANTHINE PHOSPHORIBOSYLTRANSFERASE"/>
    <property type="match status" value="1"/>
</dbReference>
<comment type="catalytic activity">
    <reaction evidence="5">
        <text>XMP + diphosphate = xanthine + 5-phospho-alpha-D-ribose 1-diphosphate</text>
        <dbReference type="Rhea" id="RHEA:10800"/>
        <dbReference type="ChEBI" id="CHEBI:17712"/>
        <dbReference type="ChEBI" id="CHEBI:33019"/>
        <dbReference type="ChEBI" id="CHEBI:57464"/>
        <dbReference type="ChEBI" id="CHEBI:58017"/>
        <dbReference type="EC" id="2.4.2.22"/>
    </reaction>
</comment>
<comment type="subcellular location">
    <subcellularLocation>
        <location evidence="5">Cytoplasm</location>
    </subcellularLocation>
</comment>
<dbReference type="EC" id="2.4.2.22" evidence="5 6"/>
<dbReference type="InterPro" id="IPR050118">
    <property type="entry name" value="Pur/Pyrimidine_PRTase"/>
</dbReference>
<dbReference type="SUPFAM" id="SSF53271">
    <property type="entry name" value="PRTase-like"/>
    <property type="match status" value="1"/>
</dbReference>
<dbReference type="OrthoDB" id="9790678at2"/>
<dbReference type="PANTHER" id="PTHR43864">
    <property type="entry name" value="HYPOXANTHINE/GUANINE PHOSPHORIBOSYLTRANSFERASE"/>
    <property type="match status" value="1"/>
</dbReference>
<evidence type="ECO:0000256" key="2">
    <source>
        <dbReference type="ARBA" id="ARBA00022676"/>
    </source>
</evidence>
<sequence length="195" mass="21348">MNFLEAKILADGVVKPGNVLKVDSFLNHQIDIRLMKKIGEEIKRRFSDVEFNKVLTIESSGIAIASAVAYVNEIPVVFAKKGQTVNSTDDKYVAKAYSFTHKKYNEIFVSKPYVKPTDKILIVDDFLADGEASAALIDLVKQAHAELVGVGIAIEKGMQPGGAKLRAAGVRLESLAIVESMDAESGFIQFREQES</sequence>
<dbReference type="InterPro" id="IPR000836">
    <property type="entry name" value="PRTase_dom"/>
</dbReference>
<dbReference type="AlphaFoldDB" id="A0A2M9A8U1"/>
<organism evidence="8 9">
    <name type="scientific">Hallerella succinigenes</name>
    <dbReference type="NCBI Taxonomy" id="1896222"/>
    <lineage>
        <taxon>Bacteria</taxon>
        <taxon>Pseudomonadati</taxon>
        <taxon>Fibrobacterota</taxon>
        <taxon>Fibrobacteria</taxon>
        <taxon>Fibrobacterales</taxon>
        <taxon>Fibrobacteraceae</taxon>
        <taxon>Hallerella</taxon>
    </lineage>
</organism>
<feature type="binding site" evidence="5">
    <location>
        <position position="156"/>
    </location>
    <ligand>
        <name>xanthine</name>
        <dbReference type="ChEBI" id="CHEBI:17712"/>
    </ligand>
</feature>
<feature type="domain" description="Phosphoribosyltransferase" evidence="7">
    <location>
        <begin position="33"/>
        <end position="157"/>
    </location>
</feature>
<comment type="function">
    <text evidence="5">Converts the preformed base xanthine, a product of nucleic acid breakdown, to xanthosine 5'-monophosphate (XMP), so it can be reused for RNA or DNA synthesis.</text>
</comment>